<gene>
    <name evidence="3" type="ORF">VN97_g12458</name>
</gene>
<protein>
    <recommendedName>
        <fullName evidence="2">HTH CENPB-type domain-containing protein</fullName>
    </recommendedName>
</protein>
<dbReference type="InterPro" id="IPR006600">
    <property type="entry name" value="HTH_CenpB_DNA-bd_dom"/>
</dbReference>
<dbReference type="Proteomes" id="UP001227192">
    <property type="component" value="Unassembled WGS sequence"/>
</dbReference>
<dbReference type="EMBL" id="LACB01000938">
    <property type="protein sequence ID" value="KAJ9481048.1"/>
    <property type="molecule type" value="Genomic_DNA"/>
</dbReference>
<evidence type="ECO:0000256" key="1">
    <source>
        <dbReference type="ARBA" id="ARBA00023125"/>
    </source>
</evidence>
<evidence type="ECO:0000313" key="4">
    <source>
        <dbReference type="Proteomes" id="UP001227192"/>
    </source>
</evidence>
<name>A0AAI9X2F5_PENTH</name>
<dbReference type="GO" id="GO:0003677">
    <property type="term" value="F:DNA binding"/>
    <property type="evidence" value="ECO:0007669"/>
    <property type="project" value="UniProtKB-KW"/>
</dbReference>
<feature type="domain" description="HTH CENPB-type" evidence="2">
    <location>
        <begin position="54"/>
        <end position="123"/>
    </location>
</feature>
<dbReference type="AlphaFoldDB" id="A0AAI9X2F5"/>
<dbReference type="PROSITE" id="PS51253">
    <property type="entry name" value="HTH_CENPB"/>
    <property type="match status" value="1"/>
</dbReference>
<keyword evidence="4" id="KW-1185">Reference proteome</keyword>
<evidence type="ECO:0000313" key="3">
    <source>
        <dbReference type="EMBL" id="KAJ9481048.1"/>
    </source>
</evidence>
<accession>A0AAI9X2F5</accession>
<evidence type="ECO:0000259" key="2">
    <source>
        <dbReference type="PROSITE" id="PS51253"/>
    </source>
</evidence>
<organism evidence="3 4">
    <name type="scientific">Penicillium thymicola</name>
    <dbReference type="NCBI Taxonomy" id="293382"/>
    <lineage>
        <taxon>Eukaryota</taxon>
        <taxon>Fungi</taxon>
        <taxon>Dikarya</taxon>
        <taxon>Ascomycota</taxon>
        <taxon>Pezizomycotina</taxon>
        <taxon>Eurotiomycetes</taxon>
        <taxon>Eurotiomycetidae</taxon>
        <taxon>Eurotiales</taxon>
        <taxon>Aspergillaceae</taxon>
        <taxon>Penicillium</taxon>
    </lineage>
</organism>
<comment type="caution">
    <text evidence="3">The sequence shown here is derived from an EMBL/GenBank/DDBJ whole genome shotgun (WGS) entry which is preliminary data.</text>
</comment>
<proteinExistence type="predicted"/>
<reference evidence="3" key="2">
    <citation type="journal article" date="2016" name="Fungal Biol.">
        <title>Ochratoxin A production by Penicillium thymicola.</title>
        <authorList>
            <person name="Nguyen H.D.T."/>
            <person name="McMullin D.R."/>
            <person name="Ponomareva E."/>
            <person name="Riley R."/>
            <person name="Pomraning K.R."/>
            <person name="Baker S.E."/>
            <person name="Seifert K.A."/>
        </authorList>
    </citation>
    <scope>NUCLEOTIDE SEQUENCE</scope>
    <source>
        <strain evidence="3">DAOM 180753</strain>
    </source>
</reference>
<sequence length="148" mass="17609">MPSNIDPTEDRILKAVEKAKSMENRPNLGQIARDFDVPYQRLRARFHGRTSKHSPKTYQQRLDPIQEQAIVRWWQFLDHYGRGPIHRDIEAAANRMVTRRGETPVNKIWIYDFEKRCLPASTNKITTKRPFSKRRIEAEDRLIINLVW</sequence>
<reference evidence="3" key="1">
    <citation type="submission" date="2015-06" db="EMBL/GenBank/DDBJ databases">
        <authorList>
            <person name="Nguyen H."/>
        </authorList>
    </citation>
    <scope>NUCLEOTIDE SEQUENCE</scope>
    <source>
        <strain evidence="3">DAOM 180753</strain>
    </source>
</reference>
<keyword evidence="1" id="KW-0238">DNA-binding</keyword>